<dbReference type="Gene3D" id="2.60.40.2250">
    <property type="match status" value="1"/>
</dbReference>
<dbReference type="RefSeq" id="WP_109827618.1">
    <property type="nucleotide sequence ID" value="NZ_CP029494.1"/>
</dbReference>
<name>A0A2Z3JKS0_9DEIO</name>
<dbReference type="EMBL" id="CP029494">
    <property type="protein sequence ID" value="AWN23890.1"/>
    <property type="molecule type" value="Genomic_DNA"/>
</dbReference>
<evidence type="ECO:0000313" key="2">
    <source>
        <dbReference type="EMBL" id="AWN23890.1"/>
    </source>
</evidence>
<keyword evidence="3" id="KW-1185">Reference proteome</keyword>
<dbReference type="AlphaFoldDB" id="A0A2Z3JKS0"/>
<gene>
    <name evidence="2" type="ORF">DKM44_12175</name>
</gene>
<evidence type="ECO:0000259" key="1">
    <source>
        <dbReference type="SMART" id="SM00460"/>
    </source>
</evidence>
<dbReference type="InterPro" id="IPR038765">
    <property type="entry name" value="Papain-like_cys_pep_sf"/>
</dbReference>
<organism evidence="2 3">
    <name type="scientific">Deinococcus irradiatisoli</name>
    <dbReference type="NCBI Taxonomy" id="2202254"/>
    <lineage>
        <taxon>Bacteria</taxon>
        <taxon>Thermotogati</taxon>
        <taxon>Deinococcota</taxon>
        <taxon>Deinococci</taxon>
        <taxon>Deinococcales</taxon>
        <taxon>Deinococcaceae</taxon>
        <taxon>Deinococcus</taxon>
    </lineage>
</organism>
<proteinExistence type="predicted"/>
<accession>A0A2Z3JKS0</accession>
<dbReference type="SMART" id="SM00460">
    <property type="entry name" value="TGc"/>
    <property type="match status" value="1"/>
</dbReference>
<sequence>MSAPASALPLTEIIRVRVGFELTFEVPFPTPMLFVVEPTERPHQRILEARRLIYPPEGQGVTHLSRYLDGYGNVVWRMLAQPGTLRVSHDLIVEVPGAPDPQLPGLPKTPVEELPDETIRFLLPSRYVDSDLVAAEAWERFGHIQGGWAQVQAICDHLHGSCIYGYGSNSSTTAQQAYASGKAVCRDFAHMGVAFCRALNIPARYVCGYLGDIGVPPDGVAMDFHAWFEAFLDGEWRTFDARHNHPRRGRVLIATGRDAADVAFTTTFGAARLSQMTVWADQVPLDTHLPEDASPRPYWE</sequence>
<dbReference type="InterPro" id="IPR002931">
    <property type="entry name" value="Transglutaminase-like"/>
</dbReference>
<dbReference type="Pfam" id="PF01841">
    <property type="entry name" value="Transglut_core"/>
    <property type="match status" value="1"/>
</dbReference>
<reference evidence="2 3" key="1">
    <citation type="submission" date="2018-05" db="EMBL/GenBank/DDBJ databases">
        <title>Complete Genome Sequence of Deinococcus sp. strain 17bor-2.</title>
        <authorList>
            <person name="Srinivasan S."/>
        </authorList>
    </citation>
    <scope>NUCLEOTIDE SEQUENCE [LARGE SCALE GENOMIC DNA]</scope>
    <source>
        <strain evidence="2 3">17bor-2</strain>
    </source>
</reference>
<dbReference type="OrthoDB" id="9804872at2"/>
<dbReference type="Proteomes" id="UP000245368">
    <property type="component" value="Chromosome"/>
</dbReference>
<feature type="domain" description="Transglutaminase-like" evidence="1">
    <location>
        <begin position="177"/>
        <end position="243"/>
    </location>
</feature>
<dbReference type="Gene3D" id="3.10.620.30">
    <property type="match status" value="1"/>
</dbReference>
<dbReference type="SUPFAM" id="SSF54001">
    <property type="entry name" value="Cysteine proteinases"/>
    <property type="match status" value="1"/>
</dbReference>
<evidence type="ECO:0000313" key="3">
    <source>
        <dbReference type="Proteomes" id="UP000245368"/>
    </source>
</evidence>
<dbReference type="KEGG" id="dez:DKM44_12175"/>
<protein>
    <submittedName>
        <fullName evidence="2">Transglutaminase family protein</fullName>
    </submittedName>
</protein>
<dbReference type="PANTHER" id="PTHR33490:SF12">
    <property type="entry name" value="BLL5557 PROTEIN"/>
    <property type="match status" value="1"/>
</dbReference>
<dbReference type="PANTHER" id="PTHR33490">
    <property type="entry name" value="BLR5614 PROTEIN-RELATED"/>
    <property type="match status" value="1"/>
</dbReference>